<dbReference type="InterPro" id="IPR050554">
    <property type="entry name" value="Met_Synthase/Corrinoid"/>
</dbReference>
<evidence type="ECO:0000256" key="17">
    <source>
        <dbReference type="ARBA" id="ARBA00025552"/>
    </source>
</evidence>
<feature type="binding site" evidence="19">
    <location>
        <position position="196"/>
    </location>
    <ligand>
        <name>Zn(2+)</name>
        <dbReference type="ChEBI" id="CHEBI:29105"/>
    </ligand>
</feature>
<keyword evidence="15" id="KW-0486">Methionine biosynthesis</keyword>
<dbReference type="GO" id="GO:0005829">
    <property type="term" value="C:cytosol"/>
    <property type="evidence" value="ECO:0007669"/>
    <property type="project" value="TreeGrafter"/>
</dbReference>
<evidence type="ECO:0000256" key="19">
    <source>
        <dbReference type="PROSITE-ProRule" id="PRU00333"/>
    </source>
</evidence>
<dbReference type="InterPro" id="IPR006158">
    <property type="entry name" value="Cobalamin-bd"/>
</dbReference>
<evidence type="ECO:0000256" key="8">
    <source>
        <dbReference type="ARBA" id="ARBA00022603"/>
    </source>
</evidence>
<evidence type="ECO:0000256" key="1">
    <source>
        <dbReference type="ARBA" id="ARBA00001700"/>
    </source>
</evidence>
<evidence type="ECO:0000256" key="6">
    <source>
        <dbReference type="ARBA" id="ARBA00012032"/>
    </source>
</evidence>
<dbReference type="PIRSF" id="PIRSF037472">
    <property type="entry name" value="DHPS_mtfrase"/>
    <property type="match status" value="1"/>
</dbReference>
<dbReference type="Gene3D" id="3.20.20.330">
    <property type="entry name" value="Homocysteine-binding-like domain"/>
    <property type="match status" value="1"/>
</dbReference>
<accession>A0A6I0EYH6</accession>
<evidence type="ECO:0000259" key="22">
    <source>
        <dbReference type="PROSITE" id="PS51332"/>
    </source>
</evidence>
<dbReference type="Gene3D" id="3.40.50.280">
    <property type="entry name" value="Cobalamin-binding domain"/>
    <property type="match status" value="1"/>
</dbReference>
<keyword evidence="8 19" id="KW-0489">Methyltransferase</keyword>
<dbReference type="RefSeq" id="WP_151620837.1">
    <property type="nucleotide sequence ID" value="NZ_WBXO01000009.1"/>
</dbReference>
<dbReference type="InterPro" id="IPR000489">
    <property type="entry name" value="Pterin-binding_dom"/>
</dbReference>
<dbReference type="Pfam" id="PF00809">
    <property type="entry name" value="Pterin_bind"/>
    <property type="match status" value="1"/>
</dbReference>
<dbReference type="SUPFAM" id="SSF52242">
    <property type="entry name" value="Cobalamin (vitamin B12)-binding domain"/>
    <property type="match status" value="1"/>
</dbReference>
<evidence type="ECO:0000259" key="23">
    <source>
        <dbReference type="PROSITE" id="PS51337"/>
    </source>
</evidence>
<feature type="domain" description="B12-binding" evidence="22">
    <location>
        <begin position="685"/>
        <end position="808"/>
    </location>
</feature>
<dbReference type="PROSITE" id="PS51337">
    <property type="entry name" value="B12_BINDING_NTER"/>
    <property type="match status" value="1"/>
</dbReference>
<dbReference type="UniPathway" id="UPA00051">
    <property type="reaction ID" value="UER00081"/>
</dbReference>
<dbReference type="InterPro" id="IPR003726">
    <property type="entry name" value="HCY_dom"/>
</dbReference>
<comment type="similarity">
    <text evidence="5">Belongs to the vitamin-B12 dependent methionine synthase family.</text>
</comment>
<sequence length="808" mass="85326">MIKVFDGAMGTMLQEAGLKPGQCPEKMNLDNPDAITAIHRLYVEKGAQILETNTFGANRIKLAHYGLADQVEALCYGAVQAARKACGPNTEIAGSVGSTGKLIAPLGDLTFDDAVDVFKEQIGALDRAGVDYIIIETIIDIQEMRAALLAAKEVSNKPVICQLTFGSDGRTVTGTDPQTAAILLEAMGADVIGANCSLGPAQLLPIVEILAKSTSKPISIQANAGMPVLIDGKTVFPMKAQEFADWAPKLVAAGATYIGGCCGTTPEHIEAVHRALAGISIATRPSTVASSYTALTSRSRTVFLGPAFAPVMIGERINPTGRKVLAAEIKEGSWKMVKKEALGQVSAGADILDVNMGVPSINQSEAMDKAITELSMLVDVPLAIDTTDVKALEAGLKAYPGRALINSVSAEPERMEEFLPLAKKYGAAILCLPIAPGGLPEKATERVEVAQQIVDAAYKVGLRPQDLLLDPLVLTIATGANAGRETLETLRLFRKHFGFPTVMGLSNISFGLPRRNLLNATFCALALEAGLDAPIMNPFDSALRDAVDAAKVLLGHDQQGQAFSIRYSNYTEPAKGTTTAQVQQNNSTSLNQEAVEEGDLLAQIRKTVIGGEKESIIPLIQEALRQGIEPVELTEKGLTDAMTEIGEAYGSGRCFLPQVMLAAETMRAAFQTLKKELPAQSMTSKGKVLMATVKGDVHDLGKNIVSALLENNGFTVIDLGKDVPAEKVVAEAKAHEVDIVGLCALMTTTLPEIDVTIAALKAEGLPTITMVGGAVVTDEYAQEAGADGYAPDAVSAVKLAERLMKTKV</sequence>
<dbReference type="InterPro" id="IPR036594">
    <property type="entry name" value="Meth_synthase_dom"/>
</dbReference>
<evidence type="ECO:0000256" key="5">
    <source>
        <dbReference type="ARBA" id="ARBA00010398"/>
    </source>
</evidence>
<dbReference type="PROSITE" id="PS50970">
    <property type="entry name" value="HCY"/>
    <property type="match status" value="1"/>
</dbReference>
<dbReference type="Gene3D" id="1.10.1240.10">
    <property type="entry name" value="Methionine synthase domain"/>
    <property type="match status" value="1"/>
</dbReference>
<feature type="binding site" evidence="19">
    <location>
        <position position="261"/>
    </location>
    <ligand>
        <name>Zn(2+)</name>
        <dbReference type="ChEBI" id="CHEBI:29105"/>
    </ligand>
</feature>
<evidence type="ECO:0000256" key="9">
    <source>
        <dbReference type="ARBA" id="ARBA00022605"/>
    </source>
</evidence>
<feature type="domain" description="Hcy-binding" evidence="20">
    <location>
        <begin position="1"/>
        <end position="276"/>
    </location>
</feature>
<evidence type="ECO:0000256" key="13">
    <source>
        <dbReference type="ARBA" id="ARBA00022723"/>
    </source>
</evidence>
<dbReference type="GO" id="GO:0046872">
    <property type="term" value="F:metal ion binding"/>
    <property type="evidence" value="ECO:0007669"/>
    <property type="project" value="UniProtKB-KW"/>
</dbReference>
<dbReference type="GO" id="GO:0031419">
    <property type="term" value="F:cobalamin binding"/>
    <property type="evidence" value="ECO:0007669"/>
    <property type="project" value="UniProtKB-KW"/>
</dbReference>
<dbReference type="EC" id="2.1.1.13" evidence="6"/>
<comment type="function">
    <text evidence="17">Catalyzes the transfer of a methyl group from methyl-cobalamin to homocysteine, yielding enzyme-bound cob(I)alamin and methionine. Subsequently, remethylates the cofactor using methyltetrahydrofolate.</text>
</comment>
<gene>
    <name evidence="24" type="ORF">F9B85_10900</name>
</gene>
<dbReference type="EMBL" id="WBXO01000009">
    <property type="protein sequence ID" value="KAB2951793.1"/>
    <property type="molecule type" value="Genomic_DNA"/>
</dbReference>
<evidence type="ECO:0000256" key="10">
    <source>
        <dbReference type="ARBA" id="ARBA00022628"/>
    </source>
</evidence>
<name>A0A6I0EYH6_9FIRM</name>
<evidence type="ECO:0000259" key="21">
    <source>
        <dbReference type="PROSITE" id="PS50972"/>
    </source>
</evidence>
<evidence type="ECO:0000256" key="11">
    <source>
        <dbReference type="ARBA" id="ARBA00022679"/>
    </source>
</evidence>
<dbReference type="PANTHER" id="PTHR45833">
    <property type="entry name" value="METHIONINE SYNTHASE"/>
    <property type="match status" value="1"/>
</dbReference>
<dbReference type="PROSITE" id="PS51332">
    <property type="entry name" value="B12_BINDING"/>
    <property type="match status" value="1"/>
</dbReference>
<keyword evidence="9" id="KW-0028">Amino-acid biosynthesis</keyword>
<dbReference type="SUPFAM" id="SSF47644">
    <property type="entry name" value="Methionine synthase domain"/>
    <property type="match status" value="1"/>
</dbReference>
<dbReference type="NCBIfam" id="NF005719">
    <property type="entry name" value="PRK07535.1"/>
    <property type="match status" value="1"/>
</dbReference>
<feature type="domain" description="B12-binding N-terminal" evidence="23">
    <location>
        <begin position="591"/>
        <end position="685"/>
    </location>
</feature>
<organism evidence="24 25">
    <name type="scientific">Heliorestis acidaminivorans</name>
    <dbReference type="NCBI Taxonomy" id="553427"/>
    <lineage>
        <taxon>Bacteria</taxon>
        <taxon>Bacillati</taxon>
        <taxon>Bacillota</taxon>
        <taxon>Clostridia</taxon>
        <taxon>Eubacteriales</taxon>
        <taxon>Heliobacteriaceae</taxon>
        <taxon>Heliorestis</taxon>
    </lineage>
</organism>
<keyword evidence="13 19" id="KW-0479">Metal-binding</keyword>
<dbReference type="PROSITE" id="PS50972">
    <property type="entry name" value="PTERIN_BINDING"/>
    <property type="match status" value="1"/>
</dbReference>
<dbReference type="GO" id="GO:0046653">
    <property type="term" value="P:tetrahydrofolate metabolic process"/>
    <property type="evidence" value="ECO:0007669"/>
    <property type="project" value="TreeGrafter"/>
</dbReference>
<dbReference type="Gene3D" id="3.20.20.20">
    <property type="entry name" value="Dihydropteroate synthase-like"/>
    <property type="match status" value="1"/>
</dbReference>
<feature type="domain" description="Pterin-binding" evidence="21">
    <location>
        <begin position="310"/>
        <end position="566"/>
    </location>
</feature>
<keyword evidence="16" id="KW-0170">Cobalt</keyword>
<dbReference type="OrthoDB" id="9803687at2"/>
<evidence type="ECO:0000256" key="16">
    <source>
        <dbReference type="ARBA" id="ARBA00023285"/>
    </source>
</evidence>
<protein>
    <recommendedName>
        <fullName evidence="7">Methionine synthase</fullName>
        <ecNumber evidence="6">2.1.1.13</ecNumber>
    </recommendedName>
    <alternativeName>
        <fullName evidence="18">5-methyltetrahydrofolate--homocysteine methyltransferase</fullName>
    </alternativeName>
</protein>
<evidence type="ECO:0000313" key="25">
    <source>
        <dbReference type="Proteomes" id="UP000468766"/>
    </source>
</evidence>
<dbReference type="Proteomes" id="UP000468766">
    <property type="component" value="Unassembled WGS sequence"/>
</dbReference>
<dbReference type="InterPro" id="IPR003759">
    <property type="entry name" value="Cbl-bd_cap"/>
</dbReference>
<dbReference type="InterPro" id="IPR036724">
    <property type="entry name" value="Cobalamin-bd_sf"/>
</dbReference>
<evidence type="ECO:0000256" key="7">
    <source>
        <dbReference type="ARBA" id="ARBA00013998"/>
    </source>
</evidence>
<evidence type="ECO:0000313" key="24">
    <source>
        <dbReference type="EMBL" id="KAB2951793.1"/>
    </source>
</evidence>
<dbReference type="GO" id="GO:0032259">
    <property type="term" value="P:methylation"/>
    <property type="evidence" value="ECO:0007669"/>
    <property type="project" value="UniProtKB-KW"/>
</dbReference>
<reference evidence="24 25" key="1">
    <citation type="submission" date="2019-10" db="EMBL/GenBank/DDBJ databases">
        <title>Whole-genome sequence of the extremophile Heliorestis acidaminivorans DSM 24790.</title>
        <authorList>
            <person name="Kyndt J.A."/>
            <person name="Meyer T.E."/>
        </authorList>
    </citation>
    <scope>NUCLEOTIDE SEQUENCE [LARGE SCALE GENOMIC DNA]</scope>
    <source>
        <strain evidence="24 25">DSM 24790</strain>
    </source>
</reference>
<dbReference type="AlphaFoldDB" id="A0A6I0EYH6"/>
<dbReference type="SMART" id="SM01018">
    <property type="entry name" value="B12-binding_2"/>
    <property type="match status" value="1"/>
</dbReference>
<comment type="pathway">
    <text evidence="4">Amino-acid biosynthesis; L-methionine biosynthesis via de novo pathway; L-methionine from L-homocysteine (MetH route): step 1/1.</text>
</comment>
<evidence type="ECO:0000256" key="12">
    <source>
        <dbReference type="ARBA" id="ARBA00022691"/>
    </source>
</evidence>
<comment type="caution">
    <text evidence="24">The sequence shown here is derived from an EMBL/GenBank/DDBJ whole genome shotgun (WGS) entry which is preliminary data.</text>
</comment>
<dbReference type="InterPro" id="IPR011005">
    <property type="entry name" value="Dihydropteroate_synth-like_sf"/>
</dbReference>
<keyword evidence="10" id="KW-0846">Cobalamin</keyword>
<dbReference type="InterPro" id="IPR036589">
    <property type="entry name" value="HCY_dom_sf"/>
</dbReference>
<dbReference type="SUPFAM" id="SSF51717">
    <property type="entry name" value="Dihydropteroate synthetase-like"/>
    <property type="match status" value="1"/>
</dbReference>
<dbReference type="Pfam" id="PF02574">
    <property type="entry name" value="S-methyl_trans"/>
    <property type="match status" value="1"/>
</dbReference>
<feature type="binding site" evidence="19">
    <location>
        <position position="262"/>
    </location>
    <ligand>
        <name>Zn(2+)</name>
        <dbReference type="ChEBI" id="CHEBI:29105"/>
    </ligand>
</feature>
<dbReference type="GO" id="GO:0008705">
    <property type="term" value="F:methionine synthase activity"/>
    <property type="evidence" value="ECO:0007669"/>
    <property type="project" value="UniProtKB-EC"/>
</dbReference>
<dbReference type="InterPro" id="IPR017215">
    <property type="entry name" value="MetH_bac"/>
</dbReference>
<dbReference type="Pfam" id="PF02310">
    <property type="entry name" value="B12-binding"/>
    <property type="match status" value="1"/>
</dbReference>
<dbReference type="PANTHER" id="PTHR45833:SF1">
    <property type="entry name" value="METHIONINE SYNTHASE"/>
    <property type="match status" value="1"/>
</dbReference>
<comment type="cofactor">
    <cofactor evidence="2 19">
        <name>Zn(2+)</name>
        <dbReference type="ChEBI" id="CHEBI:29105"/>
    </cofactor>
</comment>
<dbReference type="Pfam" id="PF02607">
    <property type="entry name" value="B12-binding_2"/>
    <property type="match status" value="1"/>
</dbReference>
<keyword evidence="11 19" id="KW-0808">Transferase</keyword>
<dbReference type="GO" id="GO:0050667">
    <property type="term" value="P:homocysteine metabolic process"/>
    <property type="evidence" value="ECO:0007669"/>
    <property type="project" value="TreeGrafter"/>
</dbReference>
<keyword evidence="14 19" id="KW-0862">Zinc</keyword>
<evidence type="ECO:0000256" key="14">
    <source>
        <dbReference type="ARBA" id="ARBA00022833"/>
    </source>
</evidence>
<proteinExistence type="inferred from homology"/>
<evidence type="ECO:0000256" key="3">
    <source>
        <dbReference type="ARBA" id="ARBA00001956"/>
    </source>
</evidence>
<dbReference type="SUPFAM" id="SSF82282">
    <property type="entry name" value="Homocysteine S-methyltransferase"/>
    <property type="match status" value="1"/>
</dbReference>
<evidence type="ECO:0000256" key="15">
    <source>
        <dbReference type="ARBA" id="ARBA00023167"/>
    </source>
</evidence>
<evidence type="ECO:0000256" key="18">
    <source>
        <dbReference type="ARBA" id="ARBA00031040"/>
    </source>
</evidence>
<evidence type="ECO:0000256" key="4">
    <source>
        <dbReference type="ARBA" id="ARBA00005178"/>
    </source>
</evidence>
<comment type="cofactor">
    <cofactor evidence="3">
        <name>methylcob(III)alamin</name>
        <dbReference type="ChEBI" id="CHEBI:28115"/>
    </cofactor>
</comment>
<evidence type="ECO:0000259" key="20">
    <source>
        <dbReference type="PROSITE" id="PS50970"/>
    </source>
</evidence>
<comment type="catalytic activity">
    <reaction evidence="1">
        <text>(6S)-5-methyl-5,6,7,8-tetrahydrofolate + L-homocysteine = (6S)-5,6,7,8-tetrahydrofolate + L-methionine</text>
        <dbReference type="Rhea" id="RHEA:11172"/>
        <dbReference type="ChEBI" id="CHEBI:18608"/>
        <dbReference type="ChEBI" id="CHEBI:57453"/>
        <dbReference type="ChEBI" id="CHEBI:57844"/>
        <dbReference type="ChEBI" id="CHEBI:58199"/>
        <dbReference type="EC" id="2.1.1.13"/>
    </reaction>
</comment>
<keyword evidence="12" id="KW-0949">S-adenosyl-L-methionine</keyword>
<evidence type="ECO:0000256" key="2">
    <source>
        <dbReference type="ARBA" id="ARBA00001947"/>
    </source>
</evidence>
<keyword evidence="25" id="KW-1185">Reference proteome</keyword>
<dbReference type="CDD" id="cd02070">
    <property type="entry name" value="corrinoid_protein_B12-BD"/>
    <property type="match status" value="1"/>
</dbReference>